<evidence type="ECO:0000313" key="3">
    <source>
        <dbReference type="Proteomes" id="UP001239085"/>
    </source>
</evidence>
<evidence type="ECO:0000313" key="2">
    <source>
        <dbReference type="EMBL" id="MDQ0644267.1"/>
    </source>
</evidence>
<sequence length="100" mass="10644">MSHLDVVTKDNQGQWVNEVEGANELSRSFSSREEAVTAGRDFAEQHGSRHLVEDAVPRGVITDGGAPDDGVVVTGERSPRSDGLPETTDENGMPLDNPSG</sequence>
<dbReference type="EMBL" id="JAUSXK010000001">
    <property type="protein sequence ID" value="MDQ0644267.1"/>
    <property type="molecule type" value="Genomic_DNA"/>
</dbReference>
<dbReference type="Proteomes" id="UP001239085">
    <property type="component" value="Unassembled WGS sequence"/>
</dbReference>
<feature type="region of interest" description="Disordered" evidence="1">
    <location>
        <begin position="59"/>
        <end position="100"/>
    </location>
</feature>
<proteinExistence type="predicted"/>
<evidence type="ECO:0000256" key="1">
    <source>
        <dbReference type="SAM" id="MobiDB-lite"/>
    </source>
</evidence>
<gene>
    <name evidence="2" type="ORF">QFZ46_002427</name>
</gene>
<dbReference type="InterPro" id="IPR018691">
    <property type="entry name" value="DUF2188"/>
</dbReference>
<reference evidence="2 3" key="1">
    <citation type="submission" date="2023-07" db="EMBL/GenBank/DDBJ databases">
        <title>Comparative genomics of wheat-associated soil bacteria to identify genetic determinants of phenazine resistance.</title>
        <authorList>
            <person name="Mouncey N."/>
        </authorList>
    </citation>
    <scope>NUCLEOTIDE SEQUENCE [LARGE SCALE GENOMIC DNA]</scope>
    <source>
        <strain evidence="2 3">W2I7</strain>
    </source>
</reference>
<keyword evidence="3" id="KW-1185">Reference proteome</keyword>
<protein>
    <recommendedName>
        <fullName evidence="4">DUF2188 domain-containing protein</fullName>
    </recommendedName>
</protein>
<name>A0ABU0PAA2_9MICO</name>
<comment type="caution">
    <text evidence="2">The sequence shown here is derived from an EMBL/GenBank/DDBJ whole genome shotgun (WGS) entry which is preliminary data.</text>
</comment>
<dbReference type="Pfam" id="PF09954">
    <property type="entry name" value="DUF2188"/>
    <property type="match status" value="1"/>
</dbReference>
<evidence type="ECO:0008006" key="4">
    <source>
        <dbReference type="Google" id="ProtNLM"/>
    </source>
</evidence>
<accession>A0ABU0PAA2</accession>
<organism evidence="2 3">
    <name type="scientific">Microbacterium murale</name>
    <dbReference type="NCBI Taxonomy" id="1081040"/>
    <lineage>
        <taxon>Bacteria</taxon>
        <taxon>Bacillati</taxon>
        <taxon>Actinomycetota</taxon>
        <taxon>Actinomycetes</taxon>
        <taxon>Micrococcales</taxon>
        <taxon>Microbacteriaceae</taxon>
        <taxon>Microbacterium</taxon>
    </lineage>
</organism>
<dbReference type="RefSeq" id="WP_307361823.1">
    <property type="nucleotide sequence ID" value="NZ_JAUSXK010000001.1"/>
</dbReference>